<dbReference type="InterPro" id="IPR038404">
    <property type="entry name" value="TRAP_DctP_sf"/>
</dbReference>
<sequence length="328" mass="35001">MSLVLSPVQLRAQGAPVVLKFGSFVSPKSITNSVSVPAFIKEVEAASEGALKIEHYPGGTLGSNPATQLKLVEDGVLDVAEVVASYTPGRFKELDMFELPFLFNTTEEASLTAWALYQKKLLSGFDNLVLLGIAEVGPYTLHSRKDVPTLASASGLKIRAGGPIFGDTIKAMGAVPIGGMPAPAIAENISRGVLDATLMDGGNLFNFRITDAAAFHVTNVQLGNIAVMFPINKAKYDSLPPKAKAALDKFGGVWFSKLLASNLDKQVRGTFERLASEPKQKLITWSDADIAALKAKTASIKDPWDKTVNGVNLYQELLQALANVRKGS</sequence>
<organism evidence="2 3">
    <name type="scientific">Pseudorhodoplanes sinuspersici</name>
    <dbReference type="NCBI Taxonomy" id="1235591"/>
    <lineage>
        <taxon>Bacteria</taxon>
        <taxon>Pseudomonadati</taxon>
        <taxon>Pseudomonadota</taxon>
        <taxon>Alphaproteobacteria</taxon>
        <taxon>Hyphomicrobiales</taxon>
        <taxon>Pseudorhodoplanes</taxon>
    </lineage>
</organism>
<keyword evidence="3" id="KW-1185">Reference proteome</keyword>
<accession>A0A1W6ZKH5</accession>
<dbReference type="PANTHER" id="PTHR33376">
    <property type="match status" value="1"/>
</dbReference>
<dbReference type="Proteomes" id="UP000194137">
    <property type="component" value="Chromosome"/>
</dbReference>
<keyword evidence="1" id="KW-0732">Signal</keyword>
<dbReference type="PANTHER" id="PTHR33376:SF15">
    <property type="entry name" value="BLL6794 PROTEIN"/>
    <property type="match status" value="1"/>
</dbReference>
<dbReference type="GO" id="GO:0055085">
    <property type="term" value="P:transmembrane transport"/>
    <property type="evidence" value="ECO:0007669"/>
    <property type="project" value="InterPro"/>
</dbReference>
<evidence type="ECO:0000256" key="1">
    <source>
        <dbReference type="ARBA" id="ARBA00022729"/>
    </source>
</evidence>
<dbReference type="CDD" id="cd13665">
    <property type="entry name" value="PBP2_TRAP_Dctp3_4"/>
    <property type="match status" value="1"/>
</dbReference>
<dbReference type="EMBL" id="CP021112">
    <property type="protein sequence ID" value="ARP97841.1"/>
    <property type="molecule type" value="Genomic_DNA"/>
</dbReference>
<dbReference type="Pfam" id="PF03480">
    <property type="entry name" value="DctP"/>
    <property type="match status" value="1"/>
</dbReference>
<dbReference type="AlphaFoldDB" id="A0A1W6ZKH5"/>
<dbReference type="KEGG" id="psin:CAK95_01150"/>
<name>A0A1W6ZKH5_9HYPH</name>
<dbReference type="InterPro" id="IPR018389">
    <property type="entry name" value="DctP_fam"/>
</dbReference>
<evidence type="ECO:0000313" key="3">
    <source>
        <dbReference type="Proteomes" id="UP000194137"/>
    </source>
</evidence>
<dbReference type="STRING" id="1235591.CAK95_01150"/>
<proteinExistence type="predicted"/>
<gene>
    <name evidence="2" type="ORF">CAK95_01150</name>
</gene>
<protein>
    <recommendedName>
        <fullName evidence="4">C4-dicarboxylate ABC transporter substrate-binding protein</fullName>
    </recommendedName>
</protein>
<evidence type="ECO:0000313" key="2">
    <source>
        <dbReference type="EMBL" id="ARP97841.1"/>
    </source>
</evidence>
<reference evidence="2 3" key="1">
    <citation type="submission" date="2017-05" db="EMBL/GenBank/DDBJ databases">
        <title>Full genome sequence of Pseudorhodoplanes sinuspersici.</title>
        <authorList>
            <person name="Dastgheib S.M.M."/>
            <person name="Shavandi M."/>
            <person name="Tirandaz H."/>
        </authorList>
    </citation>
    <scope>NUCLEOTIDE SEQUENCE [LARGE SCALE GENOMIC DNA]</scope>
    <source>
        <strain evidence="2 3">RIPI110</strain>
    </source>
</reference>
<dbReference type="Gene3D" id="3.40.190.170">
    <property type="entry name" value="Bacterial extracellular solute-binding protein, family 7"/>
    <property type="match status" value="1"/>
</dbReference>
<evidence type="ECO:0008006" key="4">
    <source>
        <dbReference type="Google" id="ProtNLM"/>
    </source>
</evidence>
<dbReference type="NCBIfam" id="NF037995">
    <property type="entry name" value="TRAP_S1"/>
    <property type="match status" value="1"/>
</dbReference>